<gene>
    <name evidence="1" type="ORF">LCGC14_1201070</name>
</gene>
<sequence>MGRIVLITGIMEARYAHQRTGEPASSAEVRQGYASSVQVSAEDIQECQPL</sequence>
<proteinExistence type="predicted"/>
<accession>A0A0F9LL95</accession>
<evidence type="ECO:0000313" key="1">
    <source>
        <dbReference type="EMBL" id="KKM94163.1"/>
    </source>
</evidence>
<organism evidence="1">
    <name type="scientific">marine sediment metagenome</name>
    <dbReference type="NCBI Taxonomy" id="412755"/>
    <lineage>
        <taxon>unclassified sequences</taxon>
        <taxon>metagenomes</taxon>
        <taxon>ecological metagenomes</taxon>
    </lineage>
</organism>
<reference evidence="1" key="1">
    <citation type="journal article" date="2015" name="Nature">
        <title>Complex archaea that bridge the gap between prokaryotes and eukaryotes.</title>
        <authorList>
            <person name="Spang A."/>
            <person name="Saw J.H."/>
            <person name="Jorgensen S.L."/>
            <person name="Zaremba-Niedzwiedzka K."/>
            <person name="Martijn J."/>
            <person name="Lind A.E."/>
            <person name="van Eijk R."/>
            <person name="Schleper C."/>
            <person name="Guy L."/>
            <person name="Ettema T.J."/>
        </authorList>
    </citation>
    <scope>NUCLEOTIDE SEQUENCE</scope>
</reference>
<protein>
    <submittedName>
        <fullName evidence="1">Uncharacterized protein</fullName>
    </submittedName>
</protein>
<name>A0A0F9LL95_9ZZZZ</name>
<comment type="caution">
    <text evidence="1">The sequence shown here is derived from an EMBL/GenBank/DDBJ whole genome shotgun (WGS) entry which is preliminary data.</text>
</comment>
<dbReference type="EMBL" id="LAZR01006172">
    <property type="protein sequence ID" value="KKM94163.1"/>
    <property type="molecule type" value="Genomic_DNA"/>
</dbReference>
<dbReference type="AlphaFoldDB" id="A0A0F9LL95"/>